<dbReference type="OrthoDB" id="6777263at2759"/>
<protein>
    <recommendedName>
        <fullName evidence="3">K Homology domain-containing protein</fullName>
    </recommendedName>
</protein>
<feature type="domain" description="K Homology" evidence="3">
    <location>
        <begin position="76"/>
        <end position="175"/>
    </location>
</feature>
<accession>A0A9P0GZQ5</accession>
<evidence type="ECO:0000256" key="1">
    <source>
        <dbReference type="ARBA" id="ARBA00022884"/>
    </source>
</evidence>
<dbReference type="InterPro" id="IPR036612">
    <property type="entry name" value="KH_dom_type_1_sf"/>
</dbReference>
<name>A0A9P0GZQ5_NEZVI</name>
<evidence type="ECO:0000313" key="4">
    <source>
        <dbReference type="EMBL" id="CAH1392128.1"/>
    </source>
</evidence>
<dbReference type="PANTHER" id="PTHR11208">
    <property type="entry name" value="RNA-BINDING PROTEIN RELATED"/>
    <property type="match status" value="1"/>
</dbReference>
<dbReference type="InterPro" id="IPR045071">
    <property type="entry name" value="BBP-like"/>
</dbReference>
<gene>
    <name evidence="4" type="ORF">NEZAVI_LOCUS3005</name>
</gene>
<proteinExistence type="predicted"/>
<dbReference type="SMART" id="SM00322">
    <property type="entry name" value="KH"/>
    <property type="match status" value="1"/>
</dbReference>
<dbReference type="SUPFAM" id="SSF54791">
    <property type="entry name" value="Eukaryotic type KH-domain (KH-domain type I)"/>
    <property type="match status" value="1"/>
</dbReference>
<dbReference type="Gene3D" id="3.30.1370.10">
    <property type="entry name" value="K Homology domain, type 1"/>
    <property type="match status" value="1"/>
</dbReference>
<keyword evidence="1" id="KW-0694">RNA-binding</keyword>
<organism evidence="4 5">
    <name type="scientific">Nezara viridula</name>
    <name type="common">Southern green stink bug</name>
    <name type="synonym">Cimex viridulus</name>
    <dbReference type="NCBI Taxonomy" id="85310"/>
    <lineage>
        <taxon>Eukaryota</taxon>
        <taxon>Metazoa</taxon>
        <taxon>Ecdysozoa</taxon>
        <taxon>Arthropoda</taxon>
        <taxon>Hexapoda</taxon>
        <taxon>Insecta</taxon>
        <taxon>Pterygota</taxon>
        <taxon>Neoptera</taxon>
        <taxon>Paraneoptera</taxon>
        <taxon>Hemiptera</taxon>
        <taxon>Heteroptera</taxon>
        <taxon>Panheteroptera</taxon>
        <taxon>Pentatomomorpha</taxon>
        <taxon>Pentatomoidea</taxon>
        <taxon>Pentatomidae</taxon>
        <taxon>Pentatominae</taxon>
        <taxon>Nezara</taxon>
    </lineage>
</organism>
<dbReference type="GO" id="GO:0000381">
    <property type="term" value="P:regulation of alternative mRNA splicing, via spliceosome"/>
    <property type="evidence" value="ECO:0007669"/>
    <property type="project" value="TreeGrafter"/>
</dbReference>
<dbReference type="AlphaFoldDB" id="A0A9P0GZQ5"/>
<dbReference type="InterPro" id="IPR055256">
    <property type="entry name" value="KH_1_KHDC4/BBP-like"/>
</dbReference>
<dbReference type="FunFam" id="3.30.1370.10:FF:000052">
    <property type="entry name" value="Kep1, isoform A"/>
    <property type="match status" value="1"/>
</dbReference>
<evidence type="ECO:0000313" key="5">
    <source>
        <dbReference type="Proteomes" id="UP001152798"/>
    </source>
</evidence>
<dbReference type="CDD" id="cd22384">
    <property type="entry name" value="KH-I_KHDRBS"/>
    <property type="match status" value="1"/>
</dbReference>
<dbReference type="GO" id="GO:0003729">
    <property type="term" value="F:mRNA binding"/>
    <property type="evidence" value="ECO:0007669"/>
    <property type="project" value="TreeGrafter"/>
</dbReference>
<evidence type="ECO:0000259" key="3">
    <source>
        <dbReference type="SMART" id="SM00322"/>
    </source>
</evidence>
<dbReference type="GO" id="GO:0005634">
    <property type="term" value="C:nucleus"/>
    <property type="evidence" value="ECO:0007669"/>
    <property type="project" value="TreeGrafter"/>
</dbReference>
<feature type="compositionally biased region" description="Low complexity" evidence="2">
    <location>
        <begin position="1"/>
        <end position="19"/>
    </location>
</feature>
<dbReference type="Proteomes" id="UP001152798">
    <property type="component" value="Chromosome 1"/>
</dbReference>
<dbReference type="PANTHER" id="PTHR11208:SF42">
    <property type="entry name" value="QUAKING RELATED 54B, ISOFORM E"/>
    <property type="match status" value="1"/>
</dbReference>
<reference evidence="4" key="1">
    <citation type="submission" date="2022-01" db="EMBL/GenBank/DDBJ databases">
        <authorList>
            <person name="King R."/>
        </authorList>
    </citation>
    <scope>NUCLEOTIDE SEQUENCE</scope>
</reference>
<dbReference type="Pfam" id="PF22675">
    <property type="entry name" value="KH-I_KHDC4-BBP"/>
    <property type="match status" value="1"/>
</dbReference>
<evidence type="ECO:0000256" key="2">
    <source>
        <dbReference type="SAM" id="MobiDB-lite"/>
    </source>
</evidence>
<feature type="region of interest" description="Disordered" evidence="2">
    <location>
        <begin position="192"/>
        <end position="238"/>
    </location>
</feature>
<dbReference type="InterPro" id="IPR004087">
    <property type="entry name" value="KH_dom"/>
</dbReference>
<feature type="region of interest" description="Disordered" evidence="2">
    <location>
        <begin position="1"/>
        <end position="23"/>
    </location>
</feature>
<sequence>MENSNNTQPQENNQPPQDNTKVNEYIKELLKEKNNLDPSKSPIAMRLLEEEVVKAQAKGKPVKESKYVDIYREKPVRVTTKVLVPVKEHPRFNFVGKLLGPKGNSLRRLQEETMTKMAILGRGSMRDKQKEEEWRNTLDPKYSHLSEELHVEISALAPPAESHARIAFALAELRKYLVPDSNDEIRLEQLREIQSDPGRRGAGRGRAPPPPPPRGAGRATTGLAPPPPRPAPSKAKVLSILDRARQAMEEPAYPDYEEAGPYGYDPPPPAGYAGDYEGGAEYYDTPAYSAAGAGRWKGYKSAVVGRGYGAGAARPVPYSRPVPK</sequence>
<dbReference type="EMBL" id="OV725077">
    <property type="protein sequence ID" value="CAH1392128.1"/>
    <property type="molecule type" value="Genomic_DNA"/>
</dbReference>
<keyword evidence="5" id="KW-1185">Reference proteome</keyword>